<keyword evidence="1" id="KW-0378">Hydrolase</keyword>
<dbReference type="InterPro" id="IPR029033">
    <property type="entry name" value="His_PPase_superfam"/>
</dbReference>
<reference evidence="1 2" key="1">
    <citation type="submission" date="2016-06" db="EMBL/GenBank/DDBJ databases">
        <authorList>
            <person name="Kjaerup R.B."/>
            <person name="Dalgaard T.S."/>
            <person name="Juul-Madsen H.R."/>
        </authorList>
    </citation>
    <scope>NUCLEOTIDE SEQUENCE [LARGE SCALE GENOMIC DNA]</scope>
    <source>
        <strain evidence="1 2">CECT 5080</strain>
    </source>
</reference>
<dbReference type="SUPFAM" id="SSF53254">
    <property type="entry name" value="Phosphoglycerate mutase-like"/>
    <property type="match status" value="1"/>
</dbReference>
<dbReference type="Gene3D" id="3.40.50.1240">
    <property type="entry name" value="Phosphoglycerate mutase-like"/>
    <property type="match status" value="1"/>
</dbReference>
<dbReference type="OrthoDB" id="9783269at2"/>
<organism evidence="1 2">
    <name type="scientific">Marinomonas aquimarina</name>
    <dbReference type="NCBI Taxonomy" id="295068"/>
    <lineage>
        <taxon>Bacteria</taxon>
        <taxon>Pseudomonadati</taxon>
        <taxon>Pseudomonadota</taxon>
        <taxon>Gammaproteobacteria</taxon>
        <taxon>Oceanospirillales</taxon>
        <taxon>Oceanospirillaceae</taxon>
        <taxon>Marinomonas</taxon>
    </lineage>
</organism>
<accession>A0A1A8T3F0</accession>
<evidence type="ECO:0000313" key="2">
    <source>
        <dbReference type="Proteomes" id="UP000092627"/>
    </source>
</evidence>
<dbReference type="Proteomes" id="UP000092627">
    <property type="component" value="Unassembled WGS sequence"/>
</dbReference>
<name>A0A1A8T3F0_9GAMM</name>
<evidence type="ECO:0000313" key="1">
    <source>
        <dbReference type="EMBL" id="SBS26682.1"/>
    </source>
</evidence>
<dbReference type="CDD" id="cd07067">
    <property type="entry name" value="HP_PGM_like"/>
    <property type="match status" value="1"/>
</dbReference>
<dbReference type="AlphaFoldDB" id="A0A1A8T3F0"/>
<gene>
    <name evidence="1" type="primary">pspA</name>
    <name evidence="1" type="ORF">MAQ5080_00588</name>
</gene>
<dbReference type="EC" id="3.1.3.3" evidence="1"/>
<keyword evidence="2" id="KW-1185">Reference proteome</keyword>
<protein>
    <submittedName>
        <fullName evidence="1">Phosphoserine phosphatase 1</fullName>
        <ecNumber evidence="1">3.1.3.3</ecNumber>
    </submittedName>
</protein>
<dbReference type="STRING" id="295068.MAQ5080_00588"/>
<proteinExistence type="predicted"/>
<sequence length="193" mass="22030">MKLLLVRHPKPDVPKGQCYGQADVPIVADWQQDAEAIRIWLRQQFPQHSWQFYHSPLQRTRLLAHALHPDSIPVDALKEVDFGTWERRLWSDIPKVDIDAWLDNLVDHAPYQGETLAQLLSRVMAWFEEVKQADQDAVLVTHSGVIKVMLAALCGMPLAQCFRFNPSYSSITELDIGADYAMLNRLGAGDWVE</sequence>
<dbReference type="RefSeq" id="WP_067205091.1">
    <property type="nucleotide sequence ID" value="NZ_FLOC01000002.1"/>
</dbReference>
<dbReference type="GO" id="GO:0016787">
    <property type="term" value="F:hydrolase activity"/>
    <property type="evidence" value="ECO:0007669"/>
    <property type="project" value="UniProtKB-KW"/>
</dbReference>
<dbReference type="InterPro" id="IPR013078">
    <property type="entry name" value="His_Pase_superF_clade-1"/>
</dbReference>
<dbReference type="SMART" id="SM00855">
    <property type="entry name" value="PGAM"/>
    <property type="match status" value="1"/>
</dbReference>
<dbReference type="Pfam" id="PF00300">
    <property type="entry name" value="His_Phos_1"/>
    <property type="match status" value="1"/>
</dbReference>
<dbReference type="EMBL" id="FLOC01000002">
    <property type="protein sequence ID" value="SBS26682.1"/>
    <property type="molecule type" value="Genomic_DNA"/>
</dbReference>